<dbReference type="Gene3D" id="3.30.920.50">
    <property type="entry name" value="Beta-1,3-glucanase, C-terminal domain"/>
    <property type="match status" value="1"/>
</dbReference>
<evidence type="ECO:0000259" key="2">
    <source>
        <dbReference type="PROSITE" id="PS52006"/>
    </source>
</evidence>
<accession>M2MQL8</accession>
<dbReference type="GeneID" id="19109018"/>
<name>M2MQL8_BAUPA</name>
<proteinExistence type="predicted"/>
<dbReference type="PROSITE" id="PS52006">
    <property type="entry name" value="GH64"/>
    <property type="match status" value="1"/>
</dbReference>
<evidence type="ECO:0000313" key="4">
    <source>
        <dbReference type="Proteomes" id="UP000011761"/>
    </source>
</evidence>
<keyword evidence="3" id="KW-0378">Hydrolase</keyword>
<feature type="region of interest" description="Disordered" evidence="1">
    <location>
        <begin position="367"/>
        <end position="424"/>
    </location>
</feature>
<dbReference type="InterPro" id="IPR037398">
    <property type="entry name" value="Glyco_hydro_64_fam"/>
</dbReference>
<dbReference type="RefSeq" id="XP_007678868.1">
    <property type="nucleotide sequence ID" value="XM_007680678.1"/>
</dbReference>
<dbReference type="InterPro" id="IPR042517">
    <property type="entry name" value="Glyco_hydro_64_N_2"/>
</dbReference>
<dbReference type="Pfam" id="PF16483">
    <property type="entry name" value="Glyco_hydro_64"/>
    <property type="match status" value="1"/>
</dbReference>
<organism evidence="3 4">
    <name type="scientific">Baudoinia panamericana (strain UAMH 10762)</name>
    <name type="common">Angels' share fungus</name>
    <name type="synonym">Baudoinia compniacensis (strain UAMH 10762)</name>
    <dbReference type="NCBI Taxonomy" id="717646"/>
    <lineage>
        <taxon>Eukaryota</taxon>
        <taxon>Fungi</taxon>
        <taxon>Dikarya</taxon>
        <taxon>Ascomycota</taxon>
        <taxon>Pezizomycotina</taxon>
        <taxon>Dothideomycetes</taxon>
        <taxon>Dothideomycetidae</taxon>
        <taxon>Mycosphaerellales</taxon>
        <taxon>Teratosphaeriaceae</taxon>
        <taxon>Baudoinia</taxon>
    </lineage>
</organism>
<dbReference type="OrthoDB" id="5290283at2759"/>
<dbReference type="CDD" id="cd09220">
    <property type="entry name" value="GH64-GluB-like"/>
    <property type="match status" value="1"/>
</dbReference>
<dbReference type="InterPro" id="IPR037176">
    <property type="entry name" value="Osmotin/thaumatin-like_sf"/>
</dbReference>
<keyword evidence="4" id="KW-1185">Reference proteome</keyword>
<dbReference type="PANTHER" id="PTHR38165">
    <property type="match status" value="1"/>
</dbReference>
<reference evidence="3 4" key="1">
    <citation type="journal article" date="2012" name="PLoS Pathog.">
        <title>Diverse lifestyles and strategies of plant pathogenesis encoded in the genomes of eighteen Dothideomycetes fungi.</title>
        <authorList>
            <person name="Ohm R.A."/>
            <person name="Feau N."/>
            <person name="Henrissat B."/>
            <person name="Schoch C.L."/>
            <person name="Horwitz B.A."/>
            <person name="Barry K.W."/>
            <person name="Condon B.J."/>
            <person name="Copeland A.C."/>
            <person name="Dhillon B."/>
            <person name="Glaser F."/>
            <person name="Hesse C.N."/>
            <person name="Kosti I."/>
            <person name="LaButti K."/>
            <person name="Lindquist E.A."/>
            <person name="Lucas S."/>
            <person name="Salamov A.A."/>
            <person name="Bradshaw R.E."/>
            <person name="Ciuffetti L."/>
            <person name="Hamelin R.C."/>
            <person name="Kema G.H.J."/>
            <person name="Lawrence C."/>
            <person name="Scott J.A."/>
            <person name="Spatafora J.W."/>
            <person name="Turgeon B.G."/>
            <person name="de Wit P.J.G.M."/>
            <person name="Zhong S."/>
            <person name="Goodwin S.B."/>
            <person name="Grigoriev I.V."/>
        </authorList>
    </citation>
    <scope>NUCLEOTIDE SEQUENCE [LARGE SCALE GENOMIC DNA]</scope>
    <source>
        <strain evidence="3 4">UAMH 10762</strain>
    </source>
</reference>
<dbReference type="eggNOG" id="ENOG502R3TN">
    <property type="taxonomic scope" value="Eukaryota"/>
</dbReference>
<gene>
    <name evidence="3" type="ORF">BAUCODRAFT_150037</name>
</gene>
<dbReference type="Proteomes" id="UP000011761">
    <property type="component" value="Unassembled WGS sequence"/>
</dbReference>
<dbReference type="InterPro" id="IPR032477">
    <property type="entry name" value="Glyco_hydro_64"/>
</dbReference>
<dbReference type="Gene3D" id="2.60.110.10">
    <property type="entry name" value="Thaumatin"/>
    <property type="match status" value="1"/>
</dbReference>
<dbReference type="AlphaFoldDB" id="M2MQL8"/>
<protein>
    <submittedName>
        <fullName evidence="3">Glycoside hydrolase family 64 protein</fullName>
    </submittedName>
</protein>
<dbReference type="PANTHER" id="PTHR38165:SF1">
    <property type="entry name" value="GLUCANASE B"/>
    <property type="match status" value="1"/>
</dbReference>
<dbReference type="OMA" id="PVDCAIP"/>
<dbReference type="GO" id="GO:0016787">
    <property type="term" value="F:hydrolase activity"/>
    <property type="evidence" value="ECO:0007669"/>
    <property type="project" value="UniProtKB-KW"/>
</dbReference>
<dbReference type="EMBL" id="KB445559">
    <property type="protein sequence ID" value="EMC93788.1"/>
    <property type="molecule type" value="Genomic_DNA"/>
</dbReference>
<dbReference type="HOGENOM" id="CLU_032886_2_0_1"/>
<sequence length="424" mass="45551">MPDSLQIALKNDSDASNLYAYITGIGIQHGGQRLMLKANGSDLYFAQNPPSIGSPLAEDCAIPLGPPGNSTTITIPQIAGGRIWISEGNLTFLLNPGPALVEPSVLNPSDPNANVNFGFCEFTLNNDQLYANISYVDFAPRIPIAITLQQASGQVQHVMGMAPNGLDQLAEGLRQQAQKDGRPWDKLTVNREGRNLRVLNATHGGAVGASFEGYYEPHIEEVWSKYSSNHCMKVNTQAGPGVLEGRIESNGKLMIGDEAFDKPNSADVFGCNSGPFTTGPSATRNAIIPRLAAAFHRSTLLACEEHPSDPSTFYATDPTNHYARLVHQVNLDRKGYAFAYDDVQPDGGEDQSGKVNAGDPVLFTVTVGGKSAAGGAPPDTANQQPQQQTYDRPPPPPPPGQEQQQHQEGGFRGKLRGFADKFMR</sequence>
<evidence type="ECO:0000256" key="1">
    <source>
        <dbReference type="SAM" id="MobiDB-lite"/>
    </source>
</evidence>
<feature type="domain" description="GH64" evidence="2">
    <location>
        <begin position="2"/>
        <end position="369"/>
    </location>
</feature>
<dbReference type="KEGG" id="bcom:BAUCODRAFT_150037"/>
<evidence type="ECO:0000313" key="3">
    <source>
        <dbReference type="EMBL" id="EMC93788.1"/>
    </source>
</evidence>